<name>A0A8S5N5C2_9CAUD</name>
<proteinExistence type="predicted"/>
<dbReference type="EMBL" id="BK015069">
    <property type="protein sequence ID" value="DAD89798.1"/>
    <property type="molecule type" value="Genomic_DNA"/>
</dbReference>
<reference evidence="2" key="1">
    <citation type="journal article" date="2021" name="Proc. Natl. Acad. Sci. U.S.A.">
        <title>A Catalog of Tens of Thousands of Viruses from Human Metagenomes Reveals Hidden Associations with Chronic Diseases.</title>
        <authorList>
            <person name="Tisza M.J."/>
            <person name="Buck C.B."/>
        </authorList>
    </citation>
    <scope>NUCLEOTIDE SEQUENCE</scope>
    <source>
        <strain evidence="2">CtkRd7</strain>
    </source>
</reference>
<feature type="transmembrane region" description="Helical" evidence="1">
    <location>
        <begin position="15"/>
        <end position="33"/>
    </location>
</feature>
<keyword evidence="1" id="KW-0812">Transmembrane</keyword>
<evidence type="ECO:0000256" key="1">
    <source>
        <dbReference type="SAM" id="Phobius"/>
    </source>
</evidence>
<keyword evidence="1" id="KW-1133">Transmembrane helix</keyword>
<keyword evidence="1" id="KW-0472">Membrane</keyword>
<evidence type="ECO:0000313" key="2">
    <source>
        <dbReference type="EMBL" id="DAD89798.1"/>
    </source>
</evidence>
<accession>A0A8S5N5C2</accession>
<protein>
    <submittedName>
        <fullName evidence="2">Uncharacterized protein</fullName>
    </submittedName>
</protein>
<organism evidence="2">
    <name type="scientific">Siphoviridae sp. ctkRd7</name>
    <dbReference type="NCBI Taxonomy" id="2826443"/>
    <lineage>
        <taxon>Viruses</taxon>
        <taxon>Duplodnaviria</taxon>
        <taxon>Heunggongvirae</taxon>
        <taxon>Uroviricota</taxon>
        <taxon>Caudoviricetes</taxon>
    </lineage>
</organism>
<sequence>MKICGTFVVEQNINSFASMFICVLVSSLYLCFISC</sequence>